<feature type="compositionally biased region" description="Acidic residues" evidence="5">
    <location>
        <begin position="104"/>
        <end position="115"/>
    </location>
</feature>
<accession>A0A8H7ZHV0</accession>
<evidence type="ECO:0000313" key="8">
    <source>
        <dbReference type="Proteomes" id="UP000669133"/>
    </source>
</evidence>
<gene>
    <name evidence="7" type="ORF">I9W82_003640</name>
</gene>
<feature type="compositionally biased region" description="Basic and acidic residues" evidence="5">
    <location>
        <begin position="94"/>
        <end position="103"/>
    </location>
</feature>
<dbReference type="Pfam" id="PF11815">
    <property type="entry name" value="DUF3336"/>
    <property type="match status" value="1"/>
</dbReference>
<dbReference type="SUPFAM" id="SSF52151">
    <property type="entry name" value="FabD/lysophospholipase-like"/>
    <property type="match status" value="1"/>
</dbReference>
<dbReference type="InterPro" id="IPR050301">
    <property type="entry name" value="NTE"/>
</dbReference>
<evidence type="ECO:0000259" key="6">
    <source>
        <dbReference type="PROSITE" id="PS51635"/>
    </source>
</evidence>
<keyword evidence="8" id="KW-1185">Reference proteome</keyword>
<feature type="compositionally biased region" description="Polar residues" evidence="5">
    <location>
        <begin position="556"/>
        <end position="577"/>
    </location>
</feature>
<name>A0A8H7ZHV0_9ASCO</name>
<proteinExistence type="predicted"/>
<organism evidence="7 8">
    <name type="scientific">Candida metapsilosis</name>
    <dbReference type="NCBI Taxonomy" id="273372"/>
    <lineage>
        <taxon>Eukaryota</taxon>
        <taxon>Fungi</taxon>
        <taxon>Dikarya</taxon>
        <taxon>Ascomycota</taxon>
        <taxon>Saccharomycotina</taxon>
        <taxon>Pichiomycetes</taxon>
        <taxon>Debaryomycetaceae</taxon>
        <taxon>Candida/Lodderomyces clade</taxon>
        <taxon>Candida</taxon>
    </lineage>
</organism>
<evidence type="ECO:0000313" key="7">
    <source>
        <dbReference type="EMBL" id="KAG5418922.1"/>
    </source>
</evidence>
<feature type="region of interest" description="Disordered" evidence="5">
    <location>
        <begin position="1"/>
        <end position="180"/>
    </location>
</feature>
<dbReference type="InterPro" id="IPR021771">
    <property type="entry name" value="Triacylglycerol_lipase_N"/>
</dbReference>
<feature type="region of interest" description="Disordered" evidence="5">
    <location>
        <begin position="548"/>
        <end position="657"/>
    </location>
</feature>
<keyword evidence="2" id="KW-0442">Lipid degradation</keyword>
<dbReference type="GO" id="GO:0004806">
    <property type="term" value="F:triacylglycerol lipase activity"/>
    <property type="evidence" value="ECO:0007669"/>
    <property type="project" value="InterPro"/>
</dbReference>
<feature type="domain" description="PNPLA" evidence="6">
    <location>
        <begin position="906"/>
        <end position="1087"/>
    </location>
</feature>
<reference evidence="7 8" key="1">
    <citation type="submission" date="2020-12" db="EMBL/GenBank/DDBJ databases">
        <title>Effect of drift, selection, and recombination on the evolution of hybrid genomes in Candida yeast pathogens.</title>
        <authorList>
            <person name="Mixao V."/>
            <person name="Ksiezopolska E."/>
            <person name="Saus E."/>
            <person name="Boekhout T."/>
            <person name="Gacser A."/>
            <person name="Gabaldon T."/>
        </authorList>
    </citation>
    <scope>NUCLEOTIDE SEQUENCE [LARGE SCALE GENOMIC DNA]</scope>
    <source>
        <strain evidence="7 8">BP57</strain>
    </source>
</reference>
<evidence type="ECO:0000256" key="5">
    <source>
        <dbReference type="SAM" id="MobiDB-lite"/>
    </source>
</evidence>
<dbReference type="Proteomes" id="UP000669133">
    <property type="component" value="Unassembled WGS sequence"/>
</dbReference>
<dbReference type="Pfam" id="PF01734">
    <property type="entry name" value="Patatin"/>
    <property type="match status" value="1"/>
</dbReference>
<evidence type="ECO:0000256" key="2">
    <source>
        <dbReference type="ARBA" id="ARBA00022963"/>
    </source>
</evidence>
<feature type="compositionally biased region" description="Acidic residues" evidence="5">
    <location>
        <begin position="22"/>
        <end position="33"/>
    </location>
</feature>
<feature type="compositionally biased region" description="Basic and acidic residues" evidence="5">
    <location>
        <begin position="50"/>
        <end position="86"/>
    </location>
</feature>
<feature type="compositionally biased region" description="Basic and acidic residues" evidence="5">
    <location>
        <begin position="264"/>
        <end position="278"/>
    </location>
</feature>
<protein>
    <submittedName>
        <fullName evidence="7">TGL3</fullName>
    </submittedName>
</protein>
<keyword evidence="1" id="KW-0378">Hydrolase</keyword>
<dbReference type="EMBL" id="JAEOAQ010000004">
    <property type="protein sequence ID" value="KAG5418922.1"/>
    <property type="molecule type" value="Genomic_DNA"/>
</dbReference>
<feature type="compositionally biased region" description="Polar residues" evidence="5">
    <location>
        <begin position="202"/>
        <end position="228"/>
    </location>
</feature>
<feature type="compositionally biased region" description="Low complexity" evidence="5">
    <location>
        <begin position="621"/>
        <end position="653"/>
    </location>
</feature>
<feature type="compositionally biased region" description="Acidic residues" evidence="5">
    <location>
        <begin position="297"/>
        <end position="306"/>
    </location>
</feature>
<comment type="caution">
    <text evidence="7">The sequence shown here is derived from an EMBL/GenBank/DDBJ whole genome shotgun (WGS) entry which is preliminary data.</text>
</comment>
<dbReference type="PROSITE" id="PS51635">
    <property type="entry name" value="PNPLA"/>
    <property type="match status" value="1"/>
</dbReference>
<dbReference type="GO" id="GO:0016042">
    <property type="term" value="P:lipid catabolic process"/>
    <property type="evidence" value="ECO:0007669"/>
    <property type="project" value="UniProtKB-KW"/>
</dbReference>
<dbReference type="GO" id="GO:0006641">
    <property type="term" value="P:triglyceride metabolic process"/>
    <property type="evidence" value="ECO:0007669"/>
    <property type="project" value="UniProtKB-ARBA"/>
</dbReference>
<feature type="region of interest" description="Disordered" evidence="5">
    <location>
        <begin position="199"/>
        <end position="428"/>
    </location>
</feature>
<comment type="caution">
    <text evidence="4">Lacks conserved residue(s) required for the propagation of feature annotation.</text>
</comment>
<feature type="compositionally biased region" description="Acidic residues" evidence="5">
    <location>
        <begin position="279"/>
        <end position="290"/>
    </location>
</feature>
<dbReference type="RefSeq" id="XP_067548038.1">
    <property type="nucleotide sequence ID" value="XM_067692628.1"/>
</dbReference>
<dbReference type="PANTHER" id="PTHR14226:SF44">
    <property type="entry name" value="TRIACYLGLYCEROL LIPASE 3"/>
    <property type="match status" value="1"/>
</dbReference>
<dbReference type="InterPro" id="IPR002641">
    <property type="entry name" value="PNPLA_dom"/>
</dbReference>
<dbReference type="GeneID" id="93652269"/>
<feature type="compositionally biased region" description="Basic and acidic residues" evidence="5">
    <location>
        <begin position="578"/>
        <end position="597"/>
    </location>
</feature>
<dbReference type="PANTHER" id="PTHR14226">
    <property type="entry name" value="NEUROPATHY TARGET ESTERASE/SWISS CHEESE D.MELANOGASTER"/>
    <property type="match status" value="1"/>
</dbReference>
<dbReference type="Gene3D" id="3.40.1090.10">
    <property type="entry name" value="Cytosolic phospholipase A2 catalytic domain"/>
    <property type="match status" value="1"/>
</dbReference>
<dbReference type="AlphaFoldDB" id="A0A8H7ZHV0"/>
<feature type="region of interest" description="Disordered" evidence="5">
    <location>
        <begin position="448"/>
        <end position="467"/>
    </location>
</feature>
<evidence type="ECO:0000256" key="1">
    <source>
        <dbReference type="ARBA" id="ARBA00022801"/>
    </source>
</evidence>
<sequence length="1242" mass="139693">MSDNVERQKSTRWVTEVPDYGDWGDEDYDDYSDENVHESKTETSTLPGQEVKKEHDVVGEPKEDEKKDIPQDHKSDVSTKEAHSETKSPLVLSIDRHQDKMDTDSSDEEEEEGGAGDDSYGGAGNSYDQQEGEIKGVNEQVPSSSTYEEVVPGAFKDDDKIHNASVAASTTSPDTRQDHKHRLQEVYGRLDNIDFVIPPTPTLSEFSGHSNFPETFSEASFQSESSIQREPLNLSVKEANTDHSEEPALEESLDQDREEEQLPDAEKLVLSIDKRTDNNIDDDDSTDDDWGYQGNDTSDEEEEDDDVHLKPEAEQDIDSYINELSGHASMKDDNDSVTAPKLDTTNLEPPNSDLEAHDEIESPIAPLSIAQQHNTYMNEMASRRSSVRKAPARNESGDYSNIFNGSDEEEESSIEPQHSRKESVEIMPPSMDVRSILSSGSLSTGKLSLESKTFQKPETNDDDELNSRRVSQATLNFGNWVPNTDNYRNKFINDNDNESTINFDSDAASKYNKFTKVRNPSGLSDVVSNASSISVPETIDAAMPSIQEDTDDELQQDSLSDNRSTNKLEPLMTQDTLFDSKQKPVFGEERLTPDPSKENLPQKYSSLIPMQDRKASDSADDAASQSRTVSSNSNSTTVVTSAPTTATSSSSPSEFKPKPYPVSNWKAIITISQPVDRIAAFKKALADEAAYETGLQYWLNYTLKQSPDSGSNIHIGRIASQAYQNAAHNDLRRHASLRSKVNVMKDKVEGTGSTARDPLKEHIKRLQNASNYNEWKSTAFEIDRLTNMDLWRQNFISKHYDYVLINERIKSLAEARENNDSQKIMSLLRSGLIRNFGGIAQKRLYLKSYMGTKFKIEEYINEILHCLEFLNESLSNSNGNEYIMNSKQLKLDFFHDTRQSFGSTALLLQGGSLFGLCHLGVVKALYFKRLLPRVIGGSAVGAAVASLVCTSTDDELIPILVNIEEMMKNIDILNHEIDERFGNVIENVVRKGYSQDILLFLKFVRDTIGDLTFEEAYIKTGKILNIVIHPTNRCVPSLLNYITAPNVIIWTAIYASIGTGVLSDDIALYVKDYNNEIVLQTPDLEVKFLKPQEVTYHTSYFRSNVTTDISQQHSPFTKLTELFNVNHFVISLAKPYLAPLISNDLKHYHASYGKVRYDKRKKTYDGSEMSKRDIEKFAKDSGFNFKKKLKTIIGMEILHRIIVLNKLGLLTEVMKRLFIDEKPTAMQYAASIREVTIVPEVR</sequence>
<evidence type="ECO:0000256" key="4">
    <source>
        <dbReference type="PROSITE-ProRule" id="PRU01161"/>
    </source>
</evidence>
<dbReference type="InterPro" id="IPR016035">
    <property type="entry name" value="Acyl_Trfase/lysoPLipase"/>
</dbReference>
<evidence type="ECO:0000256" key="3">
    <source>
        <dbReference type="ARBA" id="ARBA00023098"/>
    </source>
</evidence>
<keyword evidence="3" id="KW-0443">Lipid metabolism</keyword>
<feature type="compositionally biased region" description="Acidic residues" evidence="5">
    <location>
        <begin position="247"/>
        <end position="263"/>
    </location>
</feature>
<dbReference type="OrthoDB" id="10049244at2759"/>